<name>A0A448P1K3_9ACTN</name>
<evidence type="ECO:0000313" key="2">
    <source>
        <dbReference type="Proteomes" id="UP000277858"/>
    </source>
</evidence>
<evidence type="ECO:0000313" key="1">
    <source>
        <dbReference type="EMBL" id="VEI04092.1"/>
    </source>
</evidence>
<dbReference type="EMBL" id="LR134473">
    <property type="protein sequence ID" value="VEI04092.1"/>
    <property type="molecule type" value="Genomic_DNA"/>
</dbReference>
<sequence>MEDFELAEWLGDTETTDEQRVALRRAAADLEGRWDDDPDADREAFTGAAQLVLGDATPESLVADWRRAQQAADDAHARMTGGIVAYYQDSTELGTAEAFGLARQTIRKALGKG</sequence>
<accession>A0A448P1K3</accession>
<reference evidence="1 2" key="1">
    <citation type="submission" date="2018-12" db="EMBL/GenBank/DDBJ databases">
        <authorList>
            <consortium name="Pathogen Informatics"/>
        </authorList>
    </citation>
    <scope>NUCLEOTIDE SEQUENCE [LARGE SCALE GENOMIC DNA]</scope>
    <source>
        <strain evidence="1 2">NCTC13652</strain>
    </source>
</reference>
<proteinExistence type="predicted"/>
<keyword evidence="2" id="KW-1185">Reference proteome</keyword>
<protein>
    <submittedName>
        <fullName evidence="1">Uncharacterized protein</fullName>
    </submittedName>
</protein>
<organism evidence="1 2">
    <name type="scientific">Acidipropionibacterium jensenii</name>
    <dbReference type="NCBI Taxonomy" id="1749"/>
    <lineage>
        <taxon>Bacteria</taxon>
        <taxon>Bacillati</taxon>
        <taxon>Actinomycetota</taxon>
        <taxon>Actinomycetes</taxon>
        <taxon>Propionibacteriales</taxon>
        <taxon>Propionibacteriaceae</taxon>
        <taxon>Acidipropionibacterium</taxon>
    </lineage>
</organism>
<dbReference type="AlphaFoldDB" id="A0A448P1K3"/>
<dbReference type="RefSeq" id="WP_126412770.1">
    <property type="nucleotide sequence ID" value="NZ_LR134473.1"/>
</dbReference>
<gene>
    <name evidence="1" type="ORF">NCTC13652_02315</name>
</gene>
<dbReference type="Proteomes" id="UP000277858">
    <property type="component" value="Chromosome"/>
</dbReference>